<reference evidence="1" key="2">
    <citation type="journal article" date="2021" name="PeerJ">
        <title>Extensive microbial diversity within the chicken gut microbiome revealed by metagenomics and culture.</title>
        <authorList>
            <person name="Gilroy R."/>
            <person name="Ravi A."/>
            <person name="Getino M."/>
            <person name="Pursley I."/>
            <person name="Horton D.L."/>
            <person name="Alikhan N.F."/>
            <person name="Baker D."/>
            <person name="Gharbi K."/>
            <person name="Hall N."/>
            <person name="Watson M."/>
            <person name="Adriaenssens E.M."/>
            <person name="Foster-Nyarko E."/>
            <person name="Jarju S."/>
            <person name="Secka A."/>
            <person name="Antonio M."/>
            <person name="Oren A."/>
            <person name="Chaudhuri R.R."/>
            <person name="La Ragione R."/>
            <person name="Hildebrand F."/>
            <person name="Pallen M.J."/>
        </authorList>
    </citation>
    <scope>NUCLEOTIDE SEQUENCE</scope>
    <source>
        <strain evidence="1">CHK193-30670</strain>
    </source>
</reference>
<evidence type="ECO:0000313" key="1">
    <source>
        <dbReference type="EMBL" id="HIU40468.1"/>
    </source>
</evidence>
<organism evidence="1 2">
    <name type="scientific">Candidatus Aphodocola excrementigallinarum</name>
    <dbReference type="NCBI Taxonomy" id="2840670"/>
    <lineage>
        <taxon>Bacteria</taxon>
        <taxon>Bacillati</taxon>
        <taxon>Bacillota</taxon>
        <taxon>Bacilli</taxon>
        <taxon>Candidatus Aphodocola</taxon>
    </lineage>
</organism>
<dbReference type="AlphaFoldDB" id="A0A9D1LH48"/>
<name>A0A9D1LH48_9FIRM</name>
<comment type="caution">
    <text evidence="1">The sequence shown here is derived from an EMBL/GenBank/DDBJ whole genome shotgun (WGS) entry which is preliminary data.</text>
</comment>
<sequence length="211" mass="25492">MIIVKDNDVVKKYKFEVDKEKLEKLKYEIIVNCSIIRHKKERIDDRFTLRYAYEDKSKYIINYNIKEVEKVINNDFYGPDWYNVYEEEYDLYDYPDVVDIINEVLKDNEKMIIKLLDYESKEDEINIPNIITKGDPSKIEDSLKKASDAFTEYKLHYNVVPLSKYLPDVKACIKMILIDEYSYDDYRRFCKFKDIDENTLSNSFLKRLQKN</sequence>
<reference evidence="1" key="1">
    <citation type="submission" date="2020-10" db="EMBL/GenBank/DDBJ databases">
        <authorList>
            <person name="Gilroy R."/>
        </authorList>
    </citation>
    <scope>NUCLEOTIDE SEQUENCE</scope>
    <source>
        <strain evidence="1">CHK193-30670</strain>
    </source>
</reference>
<protein>
    <submittedName>
        <fullName evidence="1">Uncharacterized protein</fullName>
    </submittedName>
</protein>
<dbReference type="EMBL" id="DVMT01000041">
    <property type="protein sequence ID" value="HIU40468.1"/>
    <property type="molecule type" value="Genomic_DNA"/>
</dbReference>
<dbReference type="Proteomes" id="UP000824074">
    <property type="component" value="Unassembled WGS sequence"/>
</dbReference>
<accession>A0A9D1LH48</accession>
<gene>
    <name evidence="1" type="ORF">IAB68_04130</name>
</gene>
<proteinExistence type="predicted"/>
<evidence type="ECO:0000313" key="2">
    <source>
        <dbReference type="Proteomes" id="UP000824074"/>
    </source>
</evidence>